<accession>A0A3Q7EBB4</accession>
<keyword evidence="3" id="KW-1185">Reference proteome</keyword>
<dbReference type="InParanoid" id="A0A3Q7EBB4"/>
<dbReference type="EnsemblPlants" id="Solyc01g015250.1.1">
    <property type="protein sequence ID" value="Solyc01g015250.1.1.1"/>
    <property type="gene ID" value="Solyc01g015250.1"/>
</dbReference>
<name>A0A3Q7EBB4_SOLLC</name>
<dbReference type="Gramene" id="Solyc01g015250.1.1">
    <property type="protein sequence ID" value="Solyc01g015250.1.1.1"/>
    <property type="gene ID" value="Solyc01g015250.1"/>
</dbReference>
<evidence type="ECO:0000313" key="2">
    <source>
        <dbReference type="EnsemblPlants" id="Solyc01g015250.1.1.1"/>
    </source>
</evidence>
<reference evidence="2" key="2">
    <citation type="submission" date="2019-01" db="UniProtKB">
        <authorList>
            <consortium name="EnsemblPlants"/>
        </authorList>
    </citation>
    <scope>IDENTIFICATION</scope>
    <source>
        <strain evidence="2">cv. Heinz 1706</strain>
    </source>
</reference>
<reference evidence="2" key="1">
    <citation type="journal article" date="2012" name="Nature">
        <title>The tomato genome sequence provides insights into fleshy fruit evolution.</title>
        <authorList>
            <consortium name="Tomato Genome Consortium"/>
        </authorList>
    </citation>
    <scope>NUCLEOTIDE SEQUENCE [LARGE SCALE GENOMIC DNA]</scope>
    <source>
        <strain evidence="2">cv. Heinz 1706</strain>
    </source>
</reference>
<organism evidence="2">
    <name type="scientific">Solanum lycopersicum</name>
    <name type="common">Tomato</name>
    <name type="synonym">Lycopersicon esculentum</name>
    <dbReference type="NCBI Taxonomy" id="4081"/>
    <lineage>
        <taxon>Eukaryota</taxon>
        <taxon>Viridiplantae</taxon>
        <taxon>Streptophyta</taxon>
        <taxon>Embryophyta</taxon>
        <taxon>Tracheophyta</taxon>
        <taxon>Spermatophyta</taxon>
        <taxon>Magnoliopsida</taxon>
        <taxon>eudicotyledons</taxon>
        <taxon>Gunneridae</taxon>
        <taxon>Pentapetalae</taxon>
        <taxon>asterids</taxon>
        <taxon>lamiids</taxon>
        <taxon>Solanales</taxon>
        <taxon>Solanaceae</taxon>
        <taxon>Solanoideae</taxon>
        <taxon>Solaneae</taxon>
        <taxon>Solanum</taxon>
        <taxon>Solanum subgen. Lycopersicon</taxon>
    </lineage>
</organism>
<feature type="region of interest" description="Disordered" evidence="1">
    <location>
        <begin position="1"/>
        <end position="25"/>
    </location>
</feature>
<feature type="compositionally biased region" description="Polar residues" evidence="1">
    <location>
        <begin position="14"/>
        <end position="23"/>
    </location>
</feature>
<proteinExistence type="predicted"/>
<protein>
    <submittedName>
        <fullName evidence="2">Uncharacterized protein</fullName>
    </submittedName>
</protein>
<evidence type="ECO:0000256" key="1">
    <source>
        <dbReference type="SAM" id="MobiDB-lite"/>
    </source>
</evidence>
<sequence length="126" mass="14117">MKEQLDCTRIKTKPAQNSDNRGSVESLDRSIIHECYVALSPSEQGQPDIAGRIEKQTDLLYKCTGEEDVNTEKRNTSSFWCILTEKASFGDIVAALVNSPSHEARPDIGGVAQARCRCFWTRFVFC</sequence>
<dbReference type="PaxDb" id="4081-Solyc01g015250.1.1"/>
<evidence type="ECO:0000313" key="3">
    <source>
        <dbReference type="Proteomes" id="UP000004994"/>
    </source>
</evidence>
<dbReference type="Proteomes" id="UP000004994">
    <property type="component" value="Chromosome 1"/>
</dbReference>
<dbReference type="AlphaFoldDB" id="A0A3Q7EBB4"/>